<dbReference type="Gene3D" id="3.40.50.720">
    <property type="entry name" value="NAD(P)-binding Rossmann-like Domain"/>
    <property type="match status" value="1"/>
</dbReference>
<keyword evidence="5" id="KW-1185">Reference proteome</keyword>
<dbReference type="SUPFAM" id="SSF51735">
    <property type="entry name" value="NAD(P)-binding Rossmann-fold domains"/>
    <property type="match status" value="1"/>
</dbReference>
<dbReference type="InterPro" id="IPR051609">
    <property type="entry name" value="NmrA/Isoflavone_reductase-like"/>
</dbReference>
<dbReference type="OrthoDB" id="9974981at2759"/>
<dbReference type="Pfam" id="PF05368">
    <property type="entry name" value="NmrA"/>
    <property type="match status" value="1"/>
</dbReference>
<evidence type="ECO:0000259" key="3">
    <source>
        <dbReference type="Pfam" id="PF05368"/>
    </source>
</evidence>
<dbReference type="RefSeq" id="XP_035346946.1">
    <property type="nucleotide sequence ID" value="XM_035491053.1"/>
</dbReference>
<dbReference type="PANTHER" id="PTHR47706:SF9">
    <property type="entry name" value="NMRA-LIKE DOMAIN-CONTAINING PROTEIN-RELATED"/>
    <property type="match status" value="1"/>
</dbReference>
<keyword evidence="2" id="KW-0560">Oxidoreductase</keyword>
<dbReference type="PANTHER" id="PTHR47706">
    <property type="entry name" value="NMRA-LIKE FAMILY PROTEIN"/>
    <property type="match status" value="1"/>
</dbReference>
<feature type="domain" description="NmrA-like" evidence="3">
    <location>
        <begin position="6"/>
        <end position="238"/>
    </location>
</feature>
<evidence type="ECO:0000256" key="1">
    <source>
        <dbReference type="ARBA" id="ARBA00022857"/>
    </source>
</evidence>
<sequence>MSTEIKNVMIVGGTGNLGPYLVRSLLKASFTVSVLSRSSARNANLLGATIVKSDYTYGSLVDVFTGQDAVVSALSTADVAEQKTIVDAVAAAKVKRFFPSEYGIDTSVEGLEDSAAFLKGKQDVMDHVKSKEVEGLSWTAIFVGSFIDWMLVEGQGLLCLDVRAMTGELVDSGNPKFTTTTTSQVGEAVAAALVHSDKTKNQYVYVSSFNTTQNEVIEAVERISGRNFTLDKVGGKALYDRGTKHVEEGQWVKGYYELASAVTYNDAPMTYFPEKAAHWMQELGLVQEETFDEVISRVLKTVQT</sequence>
<evidence type="ECO:0000313" key="4">
    <source>
        <dbReference type="EMBL" id="QKX60770.1"/>
    </source>
</evidence>
<protein>
    <recommendedName>
        <fullName evidence="3">NmrA-like domain-containing protein</fullName>
    </recommendedName>
</protein>
<dbReference type="KEGG" id="trg:TRUGW13939_07916"/>
<name>A0A7H8R313_TALRU</name>
<evidence type="ECO:0000313" key="5">
    <source>
        <dbReference type="Proteomes" id="UP000509510"/>
    </source>
</evidence>
<dbReference type="InterPro" id="IPR045312">
    <property type="entry name" value="PCBER-like"/>
</dbReference>
<dbReference type="InterPro" id="IPR008030">
    <property type="entry name" value="NmrA-like"/>
</dbReference>
<dbReference type="InterPro" id="IPR036291">
    <property type="entry name" value="NAD(P)-bd_dom_sf"/>
</dbReference>
<organism evidence="4 5">
    <name type="scientific">Talaromyces rugulosus</name>
    <name type="common">Penicillium rugulosum</name>
    <dbReference type="NCBI Taxonomy" id="121627"/>
    <lineage>
        <taxon>Eukaryota</taxon>
        <taxon>Fungi</taxon>
        <taxon>Dikarya</taxon>
        <taxon>Ascomycota</taxon>
        <taxon>Pezizomycotina</taxon>
        <taxon>Eurotiomycetes</taxon>
        <taxon>Eurotiomycetidae</taxon>
        <taxon>Eurotiales</taxon>
        <taxon>Trichocomaceae</taxon>
        <taxon>Talaromyces</taxon>
        <taxon>Talaromyces sect. Islandici</taxon>
    </lineage>
</organism>
<dbReference type="AlphaFoldDB" id="A0A7H8R313"/>
<dbReference type="Proteomes" id="UP000509510">
    <property type="component" value="Chromosome IV"/>
</dbReference>
<dbReference type="CDD" id="cd05259">
    <property type="entry name" value="PCBER_SDR_a"/>
    <property type="match status" value="1"/>
</dbReference>
<accession>A0A7H8R313</accession>
<proteinExistence type="predicted"/>
<reference evidence="5" key="1">
    <citation type="submission" date="2020-06" db="EMBL/GenBank/DDBJ databases">
        <title>A chromosome-scale genome assembly of Talaromyces rugulosus W13939.</title>
        <authorList>
            <person name="Wang B."/>
            <person name="Guo L."/>
            <person name="Ye K."/>
            <person name="Wang L."/>
        </authorList>
    </citation>
    <scope>NUCLEOTIDE SEQUENCE [LARGE SCALE GENOMIC DNA]</scope>
    <source>
        <strain evidence="5">W13939</strain>
    </source>
</reference>
<dbReference type="GO" id="GO:0016491">
    <property type="term" value="F:oxidoreductase activity"/>
    <property type="evidence" value="ECO:0007669"/>
    <property type="project" value="UniProtKB-KW"/>
</dbReference>
<dbReference type="GeneID" id="55995406"/>
<gene>
    <name evidence="4" type="ORF">TRUGW13939_07916</name>
</gene>
<dbReference type="EMBL" id="CP055901">
    <property type="protein sequence ID" value="QKX60770.1"/>
    <property type="molecule type" value="Genomic_DNA"/>
</dbReference>
<evidence type="ECO:0000256" key="2">
    <source>
        <dbReference type="ARBA" id="ARBA00023002"/>
    </source>
</evidence>
<keyword evidence="1" id="KW-0521">NADP</keyword>
<dbReference type="Gene3D" id="3.90.25.10">
    <property type="entry name" value="UDP-galactose 4-epimerase, domain 1"/>
    <property type="match status" value="1"/>
</dbReference>